<dbReference type="EMBL" id="NRSZ01000827">
    <property type="protein sequence ID" value="PNY24933.1"/>
    <property type="molecule type" value="Genomic_DNA"/>
</dbReference>
<feature type="region of interest" description="Disordered" evidence="1">
    <location>
        <begin position="1"/>
        <end position="85"/>
    </location>
</feature>
<feature type="compositionally biased region" description="Low complexity" evidence="1">
    <location>
        <begin position="1"/>
        <end position="11"/>
    </location>
</feature>
<dbReference type="Proteomes" id="UP000236621">
    <property type="component" value="Unassembled WGS sequence"/>
</dbReference>
<evidence type="ECO:0000313" key="3">
    <source>
        <dbReference type="Proteomes" id="UP000236621"/>
    </source>
</evidence>
<accession>A0A2K3QBQ9</accession>
<dbReference type="OrthoDB" id="5286775at2759"/>
<proteinExistence type="predicted"/>
<keyword evidence="3" id="KW-1185">Reference proteome</keyword>
<evidence type="ECO:0000256" key="1">
    <source>
        <dbReference type="SAM" id="MobiDB-lite"/>
    </source>
</evidence>
<gene>
    <name evidence="2" type="ORF">TCAP_05123</name>
</gene>
<feature type="compositionally biased region" description="Basic and acidic residues" evidence="1">
    <location>
        <begin position="315"/>
        <end position="331"/>
    </location>
</feature>
<reference evidence="2 3" key="1">
    <citation type="submission" date="2017-08" db="EMBL/GenBank/DDBJ databases">
        <title>Harnessing the power of phylogenomics to disentangle the directionality and signatures of interkingdom host jumping in the parasitic fungal genus Tolypocladium.</title>
        <authorList>
            <person name="Quandt C.A."/>
            <person name="Patterson W."/>
            <person name="Spatafora J.W."/>
        </authorList>
    </citation>
    <scope>NUCLEOTIDE SEQUENCE [LARGE SCALE GENOMIC DNA]</scope>
    <source>
        <strain evidence="2 3">CBS 113982</strain>
    </source>
</reference>
<feature type="compositionally biased region" description="Acidic residues" evidence="1">
    <location>
        <begin position="277"/>
        <end position="288"/>
    </location>
</feature>
<evidence type="ECO:0000313" key="2">
    <source>
        <dbReference type="EMBL" id="PNY24933.1"/>
    </source>
</evidence>
<name>A0A2K3QBQ9_9HYPO</name>
<protein>
    <submittedName>
        <fullName evidence="2">Uncharacterized protein</fullName>
    </submittedName>
</protein>
<feature type="region of interest" description="Disordered" evidence="1">
    <location>
        <begin position="277"/>
        <end position="358"/>
    </location>
</feature>
<dbReference type="AlphaFoldDB" id="A0A2K3QBQ9"/>
<feature type="compositionally biased region" description="Basic residues" evidence="1">
    <location>
        <begin position="32"/>
        <end position="49"/>
    </location>
</feature>
<dbReference type="STRING" id="45235.A0A2K3QBQ9"/>
<comment type="caution">
    <text evidence="2">The sequence shown here is derived from an EMBL/GenBank/DDBJ whole genome shotgun (WGS) entry which is preliminary data.</text>
</comment>
<sequence>MGESVAASGSLSPPPPATDDIDGDIDITPRPARTRPPKKRPSRSPRRRDKSLQESSDMESEQSAAEDSRLRPAADVNLGEELEDEKRRYPGASTWARDEERLFEVLFLRQDLPLLPAHWDVDFRGVPMVDSIFQTSDEFPPVVYAHSTKEFQATMALLRLIDLTSSVRTTCQSGLRRKAPALIKKGIDHFLNWAAEDGGYKFLNYVPNIVVEAIDADMEEGDITRVMQRRMRALARMQRQFLATDRDSQFWNVDEQRARAPSLSPNELLLAKYALEDEESTSGDADEDAPVKIEDGTKSQPDIRGLASGGDDEPAEKHKDELKGDAADKAADNGGPLRAINSEQDSGHTGLLSSNAADADPDATITAASSDTTKYRRRPPVVYGLFVLRTSVFLLTVDAAKGESAYVSFHVDVHFMDRQQSVWNALTVAVAVCLARDELMARVADFEPADTVDESDPDA</sequence>
<organism evidence="2 3">
    <name type="scientific">Tolypocladium capitatum</name>
    <dbReference type="NCBI Taxonomy" id="45235"/>
    <lineage>
        <taxon>Eukaryota</taxon>
        <taxon>Fungi</taxon>
        <taxon>Dikarya</taxon>
        <taxon>Ascomycota</taxon>
        <taxon>Pezizomycotina</taxon>
        <taxon>Sordariomycetes</taxon>
        <taxon>Hypocreomycetidae</taxon>
        <taxon>Hypocreales</taxon>
        <taxon>Ophiocordycipitaceae</taxon>
        <taxon>Tolypocladium</taxon>
    </lineage>
</organism>